<dbReference type="SMART" id="SM00342">
    <property type="entry name" value="HTH_ARAC"/>
    <property type="match status" value="1"/>
</dbReference>
<organism evidence="5 6">
    <name type="scientific">Actinacidiphila guanduensis</name>
    <dbReference type="NCBI Taxonomy" id="310781"/>
    <lineage>
        <taxon>Bacteria</taxon>
        <taxon>Bacillati</taxon>
        <taxon>Actinomycetota</taxon>
        <taxon>Actinomycetes</taxon>
        <taxon>Kitasatosporales</taxon>
        <taxon>Streptomycetaceae</taxon>
        <taxon>Actinacidiphila</taxon>
    </lineage>
</organism>
<dbReference type="InterPro" id="IPR018060">
    <property type="entry name" value="HTH_AraC"/>
</dbReference>
<dbReference type="Gene3D" id="1.10.10.60">
    <property type="entry name" value="Homeodomain-like"/>
    <property type="match status" value="1"/>
</dbReference>
<dbReference type="InterPro" id="IPR035418">
    <property type="entry name" value="AraC-bd_2"/>
</dbReference>
<evidence type="ECO:0000313" key="6">
    <source>
        <dbReference type="Proteomes" id="UP000199341"/>
    </source>
</evidence>
<accession>A0A1G9UYL8</accession>
<reference evidence="5 6" key="1">
    <citation type="submission" date="2016-10" db="EMBL/GenBank/DDBJ databases">
        <authorList>
            <person name="de Groot N.N."/>
        </authorList>
    </citation>
    <scope>NUCLEOTIDE SEQUENCE [LARGE SCALE GENOMIC DNA]</scope>
    <source>
        <strain evidence="5 6">CGMCC 4.2022</strain>
    </source>
</reference>
<dbReference type="AlphaFoldDB" id="A0A1G9UYL8"/>
<evidence type="ECO:0000259" key="4">
    <source>
        <dbReference type="PROSITE" id="PS01124"/>
    </source>
</evidence>
<gene>
    <name evidence="5" type="ORF">SAMN05216259_10142</name>
</gene>
<dbReference type="InterPro" id="IPR050204">
    <property type="entry name" value="AraC_XylS_family_regulators"/>
</dbReference>
<evidence type="ECO:0000313" key="5">
    <source>
        <dbReference type="EMBL" id="SDM64755.1"/>
    </source>
</evidence>
<dbReference type="EMBL" id="FNIE01000001">
    <property type="protein sequence ID" value="SDM64755.1"/>
    <property type="molecule type" value="Genomic_DNA"/>
</dbReference>
<dbReference type="PANTHER" id="PTHR46796">
    <property type="entry name" value="HTH-TYPE TRANSCRIPTIONAL ACTIVATOR RHAS-RELATED"/>
    <property type="match status" value="1"/>
</dbReference>
<dbReference type="SUPFAM" id="SSF46689">
    <property type="entry name" value="Homeodomain-like"/>
    <property type="match status" value="1"/>
</dbReference>
<name>A0A1G9UYL8_9ACTN</name>
<dbReference type="STRING" id="310781.SAMN05216259_10142"/>
<dbReference type="Proteomes" id="UP000199341">
    <property type="component" value="Unassembled WGS sequence"/>
</dbReference>
<evidence type="ECO:0000256" key="3">
    <source>
        <dbReference type="ARBA" id="ARBA00023163"/>
    </source>
</evidence>
<keyword evidence="6" id="KW-1185">Reference proteome</keyword>
<dbReference type="PROSITE" id="PS01124">
    <property type="entry name" value="HTH_ARAC_FAMILY_2"/>
    <property type="match status" value="1"/>
</dbReference>
<dbReference type="GO" id="GO:0043565">
    <property type="term" value="F:sequence-specific DNA binding"/>
    <property type="evidence" value="ECO:0007669"/>
    <property type="project" value="InterPro"/>
</dbReference>
<feature type="domain" description="HTH araC/xylS-type" evidence="4">
    <location>
        <begin position="204"/>
        <end position="305"/>
    </location>
</feature>
<dbReference type="PANTHER" id="PTHR46796:SF6">
    <property type="entry name" value="ARAC SUBFAMILY"/>
    <property type="match status" value="1"/>
</dbReference>
<dbReference type="Pfam" id="PF12833">
    <property type="entry name" value="HTH_18"/>
    <property type="match status" value="1"/>
</dbReference>
<keyword evidence="3" id="KW-0804">Transcription</keyword>
<dbReference type="InterPro" id="IPR009057">
    <property type="entry name" value="Homeodomain-like_sf"/>
</dbReference>
<protein>
    <submittedName>
        <fullName evidence="5">Transcriptional regulator, AraC family</fullName>
    </submittedName>
</protein>
<dbReference type="Pfam" id="PF14525">
    <property type="entry name" value="AraC_binding_2"/>
    <property type="match status" value="1"/>
</dbReference>
<evidence type="ECO:0000256" key="1">
    <source>
        <dbReference type="ARBA" id="ARBA00023015"/>
    </source>
</evidence>
<dbReference type="OrthoDB" id="9799345at2"/>
<sequence>MTDCGSSRLVGTESFQQVASGLFAPLQVTGSGPRQFEASVQYEAVGPVVVARIRAGAAIVVRDRRSITSGDVQWMHFTVHHRGLLTAAQDDRATVVNPGELFACDNTRPYRLVGADTSDMTVLCVPRASLGRHADAIGRRTALTLPAAGGVGGLLGHALSAADDDLPRHSAARMHLADALTALVLAAFADTTPERAPVPTDLADRIRAYALAHLGDGRLGAEHVARRHHISVRHLHALFKGSGPTFAAWVRHERLLRIRRDLLDPASSPLSTAVIAARWGVHDPKHLGRALKREFGETVSDLRRRQHDSGGRP</sequence>
<keyword evidence="2" id="KW-0238">DNA-binding</keyword>
<evidence type="ECO:0000256" key="2">
    <source>
        <dbReference type="ARBA" id="ARBA00023125"/>
    </source>
</evidence>
<proteinExistence type="predicted"/>
<keyword evidence="1" id="KW-0805">Transcription regulation</keyword>
<dbReference type="GO" id="GO:0003700">
    <property type="term" value="F:DNA-binding transcription factor activity"/>
    <property type="evidence" value="ECO:0007669"/>
    <property type="project" value="InterPro"/>
</dbReference>